<keyword evidence="6" id="KW-0106">Calcium</keyword>
<comment type="similarity">
    <text evidence="2">Belongs to the sulfatase family.</text>
</comment>
<evidence type="ECO:0000313" key="9">
    <source>
        <dbReference type="Proteomes" id="UP000179797"/>
    </source>
</evidence>
<gene>
    <name evidence="8" type="ORF">NH26_23285</name>
</gene>
<evidence type="ECO:0000256" key="3">
    <source>
        <dbReference type="ARBA" id="ARBA00022723"/>
    </source>
</evidence>
<evidence type="ECO:0000256" key="5">
    <source>
        <dbReference type="ARBA" id="ARBA00022801"/>
    </source>
</evidence>
<evidence type="ECO:0000256" key="6">
    <source>
        <dbReference type="ARBA" id="ARBA00022837"/>
    </source>
</evidence>
<dbReference type="OrthoDB" id="9763552at2"/>
<dbReference type="InterPro" id="IPR017850">
    <property type="entry name" value="Alkaline_phosphatase_core_sf"/>
</dbReference>
<keyword evidence="5" id="KW-0378">Hydrolase</keyword>
<sequence length="468" mass="53595">MKYTITLGIAVFLMCLFAFQKEKKETKPNILFIAIDDLRPELGCYGAKEVLSPNIDKLAEESIVFNRAYCNVPVCGASRASLLTGILPTKTRFIDYKAKAQEDVPTARTLPSVFKEAGYTCISNGKIFHYNRDMMEQSWSRKPWMPKSSHSTSFDPETKKILKKSGNGRIYELPDVADSVYTDFKIAQQTIKDLKKFKKSGQPFFLACGFFRPHMPFYAPKKYWDLYKREEITIASNRSRPENAPTKLKGGGEYKTYYFGDYEPNTEEFHKMMRHGYMACVSYVDHLAGEVLNELEKLGLAENTIVVIWGDHGWHLGEHEFWGKHNTMHNALKVPLIIKVPNKINGETSQALIESVDIYPTLCDLAGLPVPETVMGESFKTILENPNQPFREAVYARFKSADAIVTKDFNYTLFDNGEQMLYHIVKDPEENQNVVDAPQHTDQVHKMKALLNERQKVAMTYQNQNEEK</sequence>
<dbReference type="RefSeq" id="WP_044216993.1">
    <property type="nucleotide sequence ID" value="NZ_JRYR02000002.1"/>
</dbReference>
<dbReference type="InterPro" id="IPR035874">
    <property type="entry name" value="IDS"/>
</dbReference>
<dbReference type="AlphaFoldDB" id="A0A1S1YTZ0"/>
<dbReference type="InterPro" id="IPR000917">
    <property type="entry name" value="Sulfatase_N"/>
</dbReference>
<dbReference type="PANTHER" id="PTHR45953">
    <property type="entry name" value="IDURONATE 2-SULFATASE"/>
    <property type="match status" value="1"/>
</dbReference>
<dbReference type="Gene3D" id="3.40.720.10">
    <property type="entry name" value="Alkaline Phosphatase, subunit A"/>
    <property type="match status" value="1"/>
</dbReference>
<dbReference type="GO" id="GO:0046872">
    <property type="term" value="F:metal ion binding"/>
    <property type="evidence" value="ECO:0007669"/>
    <property type="project" value="UniProtKB-KW"/>
</dbReference>
<dbReference type="Proteomes" id="UP000179797">
    <property type="component" value="Unassembled WGS sequence"/>
</dbReference>
<dbReference type="SUPFAM" id="SSF53649">
    <property type="entry name" value="Alkaline phosphatase-like"/>
    <property type="match status" value="1"/>
</dbReference>
<dbReference type="STRING" id="915059.NH26_23285"/>
<feature type="domain" description="Sulfatase N-terminal" evidence="7">
    <location>
        <begin position="28"/>
        <end position="367"/>
    </location>
</feature>
<keyword evidence="9" id="KW-1185">Reference proteome</keyword>
<keyword evidence="3" id="KW-0479">Metal-binding</keyword>
<evidence type="ECO:0000256" key="4">
    <source>
        <dbReference type="ARBA" id="ARBA00022729"/>
    </source>
</evidence>
<evidence type="ECO:0000259" key="7">
    <source>
        <dbReference type="Pfam" id="PF00884"/>
    </source>
</evidence>
<comment type="cofactor">
    <cofactor evidence="1">
        <name>Ca(2+)</name>
        <dbReference type="ChEBI" id="CHEBI:29108"/>
    </cofactor>
</comment>
<keyword evidence="4" id="KW-0732">Signal</keyword>
<protein>
    <recommendedName>
        <fullName evidence="7">Sulfatase N-terminal domain-containing protein</fullName>
    </recommendedName>
</protein>
<accession>A0A1S1YTZ0</accession>
<reference evidence="8 9" key="1">
    <citation type="journal article" date="2012" name="Int. J. Syst. Evol. Microbiol.">
        <title>Flammeovirga pacifica sp. nov., isolated from deep-sea sediment.</title>
        <authorList>
            <person name="Xu H."/>
            <person name="Fu Y."/>
            <person name="Yang N."/>
            <person name="Ding Z."/>
            <person name="Lai Q."/>
            <person name="Zeng R."/>
        </authorList>
    </citation>
    <scope>NUCLEOTIDE SEQUENCE [LARGE SCALE GENOMIC DNA]</scope>
    <source>
        <strain evidence="9">DSM 24597 / LMG 26175 / WPAGA1</strain>
    </source>
</reference>
<evidence type="ECO:0000256" key="1">
    <source>
        <dbReference type="ARBA" id="ARBA00001913"/>
    </source>
</evidence>
<comment type="caution">
    <text evidence="8">The sequence shown here is derived from an EMBL/GenBank/DDBJ whole genome shotgun (WGS) entry which is preliminary data.</text>
</comment>
<organism evidence="8 9">
    <name type="scientific">Flammeovirga pacifica</name>
    <dbReference type="NCBI Taxonomy" id="915059"/>
    <lineage>
        <taxon>Bacteria</taxon>
        <taxon>Pseudomonadati</taxon>
        <taxon>Bacteroidota</taxon>
        <taxon>Cytophagia</taxon>
        <taxon>Cytophagales</taxon>
        <taxon>Flammeovirgaceae</taxon>
        <taxon>Flammeovirga</taxon>
    </lineage>
</organism>
<dbReference type="PANTHER" id="PTHR45953:SF1">
    <property type="entry name" value="IDURONATE 2-SULFATASE"/>
    <property type="match status" value="1"/>
</dbReference>
<name>A0A1S1YTZ0_FLAPC</name>
<evidence type="ECO:0000256" key="2">
    <source>
        <dbReference type="ARBA" id="ARBA00008779"/>
    </source>
</evidence>
<dbReference type="CDD" id="cd16030">
    <property type="entry name" value="iduronate-2-sulfatase"/>
    <property type="match status" value="1"/>
</dbReference>
<dbReference type="GO" id="GO:0005737">
    <property type="term" value="C:cytoplasm"/>
    <property type="evidence" value="ECO:0007669"/>
    <property type="project" value="TreeGrafter"/>
</dbReference>
<dbReference type="GO" id="GO:0004423">
    <property type="term" value="F:iduronate-2-sulfatase activity"/>
    <property type="evidence" value="ECO:0007669"/>
    <property type="project" value="InterPro"/>
</dbReference>
<dbReference type="Pfam" id="PF00884">
    <property type="entry name" value="Sulfatase"/>
    <property type="match status" value="1"/>
</dbReference>
<dbReference type="EMBL" id="JRYR02000002">
    <property type="protein sequence ID" value="OHX64504.1"/>
    <property type="molecule type" value="Genomic_DNA"/>
</dbReference>
<proteinExistence type="inferred from homology"/>
<evidence type="ECO:0000313" key="8">
    <source>
        <dbReference type="EMBL" id="OHX64504.1"/>
    </source>
</evidence>